<name>A0A1N6L795_9BURK</name>
<dbReference type="Gene3D" id="2.160.20.80">
    <property type="entry name" value="E3 ubiquitin-protein ligase SopA"/>
    <property type="match status" value="1"/>
</dbReference>
<keyword evidence="3" id="KW-1185">Reference proteome</keyword>
<proteinExistence type="predicted"/>
<dbReference type="InterPro" id="IPR001646">
    <property type="entry name" value="5peptide_repeat"/>
</dbReference>
<dbReference type="PANTHER" id="PTHR47485">
    <property type="entry name" value="THYLAKOID LUMENAL 17.4 KDA PROTEIN, CHLOROPLASTIC"/>
    <property type="match status" value="1"/>
</dbReference>
<dbReference type="AlphaFoldDB" id="A0A1N6L795"/>
<sequence length="341" mass="37653">MLTNDADLRELRDRWNIGKYKDLLDALKGALPEDEWVPLSDSLLHPLDGSPAIDLRGLSLPGGKLENLDLSYSHLDFAVFDATEFDEVGFQHAILDGASFKECTFHLAQMLPVYGSGADFRHARLRQSFIEYARLSNSDLSGVTMSDASVNSSELTACNFSGVLAERSEWRWNTTTRCDFVAARFVECRLTATRFEGARLIDATFENCDLSGVDFRGVDLTGVRFLGGTFGDVLQGETTYRTRFDDTPEARRAVAASSTENRDAVAWCPVVSGSSESVQPATSSRLKGNPGEVVPQSGWWISPALGSEEGRRYFKAGERFPEIKSTNWGLVIWSYNSADQG</sequence>
<evidence type="ECO:0000313" key="3">
    <source>
        <dbReference type="Proteomes" id="UP000185151"/>
    </source>
</evidence>
<protein>
    <submittedName>
        <fullName evidence="2">Uncharacterized protein YjbI, contains pentapeptide repeats</fullName>
    </submittedName>
</protein>
<accession>A0A1N6L795</accession>
<gene>
    <name evidence="2" type="ORF">SAMN05444165_6448</name>
</gene>
<dbReference type="SUPFAM" id="SSF141571">
    <property type="entry name" value="Pentapeptide repeat-like"/>
    <property type="match status" value="2"/>
</dbReference>
<organism evidence="2 3">
    <name type="scientific">Paraburkholderia phenazinium</name>
    <dbReference type="NCBI Taxonomy" id="60549"/>
    <lineage>
        <taxon>Bacteria</taxon>
        <taxon>Pseudomonadati</taxon>
        <taxon>Pseudomonadota</taxon>
        <taxon>Betaproteobacteria</taxon>
        <taxon>Burkholderiales</taxon>
        <taxon>Burkholderiaceae</taxon>
        <taxon>Paraburkholderia</taxon>
    </lineage>
</organism>
<dbReference type="PANTHER" id="PTHR47485:SF1">
    <property type="entry name" value="THYLAKOID LUMENAL 17.4 KDA PROTEIN, CHLOROPLASTIC"/>
    <property type="match status" value="1"/>
</dbReference>
<dbReference type="Proteomes" id="UP000185151">
    <property type="component" value="Unassembled WGS sequence"/>
</dbReference>
<evidence type="ECO:0000256" key="1">
    <source>
        <dbReference type="ARBA" id="ARBA00022737"/>
    </source>
</evidence>
<dbReference type="EMBL" id="FSRU01000002">
    <property type="protein sequence ID" value="SIO64672.1"/>
    <property type="molecule type" value="Genomic_DNA"/>
</dbReference>
<dbReference type="OrthoDB" id="237820at2"/>
<reference evidence="2 3" key="1">
    <citation type="submission" date="2016-11" db="EMBL/GenBank/DDBJ databases">
        <authorList>
            <person name="Jaros S."/>
            <person name="Januszkiewicz K."/>
            <person name="Wedrychowicz H."/>
        </authorList>
    </citation>
    <scope>NUCLEOTIDE SEQUENCE [LARGE SCALE GENOMIC DNA]</scope>
    <source>
        <strain evidence="2 3">GAS95</strain>
    </source>
</reference>
<dbReference type="RefSeq" id="WP_083640694.1">
    <property type="nucleotide sequence ID" value="NZ_FSRU01000002.1"/>
</dbReference>
<dbReference type="Pfam" id="PF00805">
    <property type="entry name" value="Pentapeptide"/>
    <property type="match status" value="3"/>
</dbReference>
<evidence type="ECO:0000313" key="2">
    <source>
        <dbReference type="EMBL" id="SIO64672.1"/>
    </source>
</evidence>
<keyword evidence="1" id="KW-0677">Repeat</keyword>